<dbReference type="InterPro" id="IPR036388">
    <property type="entry name" value="WH-like_DNA-bd_sf"/>
</dbReference>
<evidence type="ECO:0000313" key="3">
    <source>
        <dbReference type="EMBL" id="MBZ5715142.1"/>
    </source>
</evidence>
<keyword evidence="4" id="KW-1185">Reference proteome</keyword>
<feature type="compositionally biased region" description="Basic residues" evidence="1">
    <location>
        <begin position="122"/>
        <end position="131"/>
    </location>
</feature>
<dbReference type="Pfam" id="PF12840">
    <property type="entry name" value="HTH_20"/>
    <property type="match status" value="1"/>
</dbReference>
<protein>
    <submittedName>
        <fullName evidence="3">Metalloregulator ArsR/SmtB family transcription factor</fullName>
    </submittedName>
</protein>
<sequence>MTCTTSAATLDAVFFALSDGTRRGLLERLRGVEENAGTLARGFAVTRPAVSRHLRILREAELVVERKRGRERVYTLAPERLAVATEWLDTYRVFWSARLRDLKTLVESLPPDVSPEPARPPARTRRPWSTR</sequence>
<evidence type="ECO:0000256" key="1">
    <source>
        <dbReference type="SAM" id="MobiDB-lite"/>
    </source>
</evidence>
<dbReference type="Gene3D" id="1.10.10.10">
    <property type="entry name" value="Winged helix-like DNA-binding domain superfamily/Winged helix DNA-binding domain"/>
    <property type="match status" value="1"/>
</dbReference>
<feature type="domain" description="HTH arsR-type" evidence="2">
    <location>
        <begin position="2"/>
        <end position="96"/>
    </location>
</feature>
<evidence type="ECO:0000259" key="2">
    <source>
        <dbReference type="PROSITE" id="PS50987"/>
    </source>
</evidence>
<feature type="region of interest" description="Disordered" evidence="1">
    <location>
        <begin position="109"/>
        <end position="131"/>
    </location>
</feature>
<organism evidence="3 4">
    <name type="scientific">Nannocystis pusilla</name>
    <dbReference type="NCBI Taxonomy" id="889268"/>
    <lineage>
        <taxon>Bacteria</taxon>
        <taxon>Pseudomonadati</taxon>
        <taxon>Myxococcota</taxon>
        <taxon>Polyangia</taxon>
        <taxon>Nannocystales</taxon>
        <taxon>Nannocystaceae</taxon>
        <taxon>Nannocystis</taxon>
    </lineage>
</organism>
<gene>
    <name evidence="3" type="ORF">K7C98_38405</name>
</gene>
<dbReference type="InterPro" id="IPR001845">
    <property type="entry name" value="HTH_ArsR_DNA-bd_dom"/>
</dbReference>
<dbReference type="CDD" id="cd00090">
    <property type="entry name" value="HTH_ARSR"/>
    <property type="match status" value="1"/>
</dbReference>
<dbReference type="NCBIfam" id="NF033788">
    <property type="entry name" value="HTH_metalloreg"/>
    <property type="match status" value="1"/>
</dbReference>
<dbReference type="Proteomes" id="UP001139031">
    <property type="component" value="Unassembled WGS sequence"/>
</dbReference>
<dbReference type="InterPro" id="IPR011991">
    <property type="entry name" value="ArsR-like_HTH"/>
</dbReference>
<reference evidence="3" key="1">
    <citation type="submission" date="2021-08" db="EMBL/GenBank/DDBJ databases">
        <authorList>
            <person name="Stevens D.C."/>
        </authorList>
    </citation>
    <scope>NUCLEOTIDE SEQUENCE</scope>
    <source>
        <strain evidence="3">DSM 53165</strain>
    </source>
</reference>
<proteinExistence type="predicted"/>
<dbReference type="SUPFAM" id="SSF46785">
    <property type="entry name" value="Winged helix' DNA-binding domain"/>
    <property type="match status" value="1"/>
</dbReference>
<dbReference type="RefSeq" id="WP_224196884.1">
    <property type="nucleotide sequence ID" value="NZ_JAIRAU010000056.1"/>
</dbReference>
<dbReference type="PANTHER" id="PTHR38600">
    <property type="entry name" value="TRANSCRIPTIONAL REGULATORY PROTEIN"/>
    <property type="match status" value="1"/>
</dbReference>
<evidence type="ECO:0000313" key="4">
    <source>
        <dbReference type="Proteomes" id="UP001139031"/>
    </source>
</evidence>
<dbReference type="PROSITE" id="PS50987">
    <property type="entry name" value="HTH_ARSR_2"/>
    <property type="match status" value="1"/>
</dbReference>
<dbReference type="PANTHER" id="PTHR38600:SF2">
    <property type="entry name" value="SLL0088 PROTEIN"/>
    <property type="match status" value="1"/>
</dbReference>
<dbReference type="EMBL" id="JAIRAU010000056">
    <property type="protein sequence ID" value="MBZ5715142.1"/>
    <property type="molecule type" value="Genomic_DNA"/>
</dbReference>
<dbReference type="PRINTS" id="PR00778">
    <property type="entry name" value="HTHARSR"/>
</dbReference>
<name>A0ABS7U483_9BACT</name>
<dbReference type="InterPro" id="IPR036390">
    <property type="entry name" value="WH_DNA-bd_sf"/>
</dbReference>
<accession>A0ABS7U483</accession>
<dbReference type="SMART" id="SM00418">
    <property type="entry name" value="HTH_ARSR"/>
    <property type="match status" value="1"/>
</dbReference>
<comment type="caution">
    <text evidence="3">The sequence shown here is derived from an EMBL/GenBank/DDBJ whole genome shotgun (WGS) entry which is preliminary data.</text>
</comment>